<dbReference type="STRING" id="679197.HMPREF9336_04103"/>
<gene>
    <name evidence="2" type="ORF">HMPREF9336_04103</name>
</gene>
<dbReference type="RefSeq" id="WP_021030019.1">
    <property type="nucleotide sequence ID" value="NZ_KI391953.1"/>
</dbReference>
<evidence type="ECO:0000313" key="2">
    <source>
        <dbReference type="EMBL" id="ERG69407.1"/>
    </source>
</evidence>
<dbReference type="GO" id="GO:0055070">
    <property type="term" value="P:copper ion homeostasis"/>
    <property type="evidence" value="ECO:0007669"/>
    <property type="project" value="InterPro"/>
</dbReference>
<feature type="region of interest" description="Disordered" evidence="1">
    <location>
        <begin position="39"/>
        <end position="60"/>
    </location>
</feature>
<evidence type="ECO:0000256" key="1">
    <source>
        <dbReference type="SAM" id="MobiDB-lite"/>
    </source>
</evidence>
<dbReference type="eggNOG" id="ENOG5032TBA">
    <property type="taxonomic scope" value="Bacteria"/>
</dbReference>
<proteinExistence type="predicted"/>
<dbReference type="HOGENOM" id="CLU_072020_0_1_11"/>
<organism evidence="2 3">
    <name type="scientific">Segniliparus rugosus (strain ATCC BAA-974 / DSM 45345 / CCUG 50838 / CIP 108380 / JCM 13579 / CDC 945)</name>
    <dbReference type="NCBI Taxonomy" id="679197"/>
    <lineage>
        <taxon>Bacteria</taxon>
        <taxon>Bacillati</taxon>
        <taxon>Actinomycetota</taxon>
        <taxon>Actinomycetes</taxon>
        <taxon>Mycobacteriales</taxon>
        <taxon>Segniliparaceae</taxon>
        <taxon>Segniliparus</taxon>
    </lineage>
</organism>
<evidence type="ECO:0008006" key="4">
    <source>
        <dbReference type="Google" id="ProtNLM"/>
    </source>
</evidence>
<dbReference type="AlphaFoldDB" id="U1M214"/>
<evidence type="ECO:0000313" key="3">
    <source>
        <dbReference type="Proteomes" id="UP000004816"/>
    </source>
</evidence>
<dbReference type="OrthoDB" id="4350157at2"/>
<dbReference type="Pfam" id="PF11382">
    <property type="entry name" value="MctB"/>
    <property type="match status" value="1"/>
</dbReference>
<reference evidence="2 3" key="1">
    <citation type="journal article" date="2011" name="Stand. Genomic Sci.">
        <title>High quality draft genome sequence of Segniliparus rugosus CDC 945(T)= (ATCC BAA-974(T)).</title>
        <authorList>
            <person name="Earl A.M."/>
            <person name="Desjardins C.A."/>
            <person name="Fitzgerald M.G."/>
            <person name="Arachchi H.M."/>
            <person name="Zeng Q."/>
            <person name="Mehta T."/>
            <person name="Griggs A."/>
            <person name="Birren B.W."/>
            <person name="Toney N.C."/>
            <person name="Carr J."/>
            <person name="Posey J."/>
            <person name="Butler W.R."/>
        </authorList>
    </citation>
    <scope>NUCLEOTIDE SEQUENCE [LARGE SCALE GENOMIC DNA]</scope>
    <source>
        <strain evidence="3">ATCC BAA-974 / DSM 45345 / CCUG 50838 / CIP 108380 / JCM 13579 / CDC 945</strain>
    </source>
</reference>
<dbReference type="Proteomes" id="UP000004816">
    <property type="component" value="Unassembled WGS sequence"/>
</dbReference>
<dbReference type="InterPro" id="IPR021522">
    <property type="entry name" value="MctB"/>
</dbReference>
<accession>U1M214</accession>
<comment type="caution">
    <text evidence="2">The sequence shown here is derived from an EMBL/GenBank/DDBJ whole genome shotgun (WGS) entry which is preliminary data.</text>
</comment>
<keyword evidence="3" id="KW-1185">Reference proteome</keyword>
<sequence>MVSFRNFATSLLAVLLAVILGAVLGSGVLVGSPLQLTENSPKAVGGAGAPAERSDGAKAREDEADAFARAVGGRAVAGVLTGQSVVVITVPGADQGDVDAVKEYLGKAGAQLAGQIGVTDAFVGTVDEEKLRTVVDNVIPPGTPLDPKNFDQQSRVGDLLGAVLSQQDQDKVKPEERANVVNLLRVNGYLSVAGDPVPASAAVVVTGGALPADAGDKGPAAVRLATALRARLGGVVLVGRSGSADGPSPVALVRADKGTQVSTVDNVESPVGHVGTVLALVEQTQGHVGQYGTGSGASAVVPALP</sequence>
<dbReference type="EMBL" id="ACZI02000001">
    <property type="protein sequence ID" value="ERG69407.1"/>
    <property type="molecule type" value="Genomic_DNA"/>
</dbReference>
<name>U1M214_SEGRC</name>
<protein>
    <recommendedName>
        <fullName evidence="4">Copper transport outer membrane protein MctB</fullName>
    </recommendedName>
</protein>
<dbReference type="GO" id="GO:0016020">
    <property type="term" value="C:membrane"/>
    <property type="evidence" value="ECO:0007669"/>
    <property type="project" value="InterPro"/>
</dbReference>